<feature type="compositionally biased region" description="Basic and acidic residues" evidence="1">
    <location>
        <begin position="143"/>
        <end position="156"/>
    </location>
</feature>
<sequence length="230" mass="26290">MPAYAGFDSFASSRRTAESIYYSAKEYDSAEESDYVRRAIFEDGPNTIFNRRYVDPWDMENYVYIRKQVMDPTSESEVPPSPAGEPIQSKFYYVPGELNGNELECRDCSSAELIDPEFETDAQEEEDLERQSAVMLPEDELTDEQRHHPMVERPSDMEEELNAEDDEDEDGFYTERYDTVMDEDSIGGDEHVYSSYTDTSVHAGLYRSSSGILGPQEAALLEDLIENLLV</sequence>
<feature type="region of interest" description="Disordered" evidence="1">
    <location>
        <begin position="139"/>
        <end position="170"/>
    </location>
</feature>
<feature type="compositionally biased region" description="Acidic residues" evidence="1">
    <location>
        <begin position="157"/>
        <end position="170"/>
    </location>
</feature>
<dbReference type="Proteomes" id="UP000075883">
    <property type="component" value="Unassembled WGS sequence"/>
</dbReference>
<keyword evidence="3" id="KW-1185">Reference proteome</keyword>
<proteinExistence type="predicted"/>
<name>A0A182LUF2_9DIPT</name>
<dbReference type="EnsemblMetazoa" id="ACUA002227-RA">
    <property type="protein sequence ID" value="ACUA002227-PA"/>
    <property type="gene ID" value="ACUA002227"/>
</dbReference>
<organism evidence="2 3">
    <name type="scientific">Anopheles culicifacies</name>
    <dbReference type="NCBI Taxonomy" id="139723"/>
    <lineage>
        <taxon>Eukaryota</taxon>
        <taxon>Metazoa</taxon>
        <taxon>Ecdysozoa</taxon>
        <taxon>Arthropoda</taxon>
        <taxon>Hexapoda</taxon>
        <taxon>Insecta</taxon>
        <taxon>Pterygota</taxon>
        <taxon>Neoptera</taxon>
        <taxon>Endopterygota</taxon>
        <taxon>Diptera</taxon>
        <taxon>Nematocera</taxon>
        <taxon>Culicoidea</taxon>
        <taxon>Culicidae</taxon>
        <taxon>Anophelinae</taxon>
        <taxon>Anopheles</taxon>
        <taxon>culicifacies species complex</taxon>
    </lineage>
</organism>
<protein>
    <submittedName>
        <fullName evidence="2">Uncharacterized protein</fullName>
    </submittedName>
</protein>
<accession>A0A182LUF2</accession>
<evidence type="ECO:0000313" key="3">
    <source>
        <dbReference type="Proteomes" id="UP000075883"/>
    </source>
</evidence>
<evidence type="ECO:0000313" key="2">
    <source>
        <dbReference type="EnsemblMetazoa" id="ACUA002227-PA"/>
    </source>
</evidence>
<evidence type="ECO:0000256" key="1">
    <source>
        <dbReference type="SAM" id="MobiDB-lite"/>
    </source>
</evidence>
<reference evidence="3" key="1">
    <citation type="submission" date="2013-09" db="EMBL/GenBank/DDBJ databases">
        <title>The Genome Sequence of Anopheles culicifacies species A.</title>
        <authorList>
            <consortium name="The Broad Institute Genomics Platform"/>
            <person name="Neafsey D.E."/>
            <person name="Besansky N."/>
            <person name="Howell P."/>
            <person name="Walton C."/>
            <person name="Young S.K."/>
            <person name="Zeng Q."/>
            <person name="Gargeya S."/>
            <person name="Fitzgerald M."/>
            <person name="Haas B."/>
            <person name="Abouelleil A."/>
            <person name="Allen A.W."/>
            <person name="Alvarado L."/>
            <person name="Arachchi H.M."/>
            <person name="Berlin A.M."/>
            <person name="Chapman S.B."/>
            <person name="Gainer-Dewar J."/>
            <person name="Goldberg J."/>
            <person name="Griggs A."/>
            <person name="Gujja S."/>
            <person name="Hansen M."/>
            <person name="Howarth C."/>
            <person name="Imamovic A."/>
            <person name="Ireland A."/>
            <person name="Larimer J."/>
            <person name="McCowan C."/>
            <person name="Murphy C."/>
            <person name="Pearson M."/>
            <person name="Poon T.W."/>
            <person name="Priest M."/>
            <person name="Roberts A."/>
            <person name="Saif S."/>
            <person name="Shea T."/>
            <person name="Sisk P."/>
            <person name="Sykes S."/>
            <person name="Wortman J."/>
            <person name="Nusbaum C."/>
            <person name="Birren B."/>
        </authorList>
    </citation>
    <scope>NUCLEOTIDE SEQUENCE [LARGE SCALE GENOMIC DNA]</scope>
    <source>
        <strain evidence="3">A-37</strain>
    </source>
</reference>
<dbReference type="EMBL" id="AXCM01013296">
    <property type="status" value="NOT_ANNOTATED_CDS"/>
    <property type="molecule type" value="Genomic_DNA"/>
</dbReference>
<dbReference type="VEuPathDB" id="VectorBase:ACUA002227"/>
<reference evidence="2" key="2">
    <citation type="submission" date="2020-05" db="UniProtKB">
        <authorList>
            <consortium name="EnsemblMetazoa"/>
        </authorList>
    </citation>
    <scope>IDENTIFICATION</scope>
    <source>
        <strain evidence="2">A-37</strain>
    </source>
</reference>
<dbReference type="AlphaFoldDB" id="A0A182LUF2"/>